<evidence type="ECO:0000256" key="1">
    <source>
        <dbReference type="SAM" id="MobiDB-lite"/>
    </source>
</evidence>
<dbReference type="Proteomes" id="UP001500466">
    <property type="component" value="Unassembled WGS sequence"/>
</dbReference>
<proteinExistence type="predicted"/>
<sequence>MAPSAARRLDDARPLPRLRLVPAPGTEPAYDPPGPPPAPRARVPAPARPRHLRLVGPDERAPAAAPGAARQARRRVRGFARVLTGVLTGRCPLQRLTPHTTHAVRATIAALRDDLRHHAVTGITLAAANATAPTPTTAEGYLRLTLTGPDRDQAIALRLDHTPSRTRPENPPTWICTAFQYK</sequence>
<evidence type="ECO:0000313" key="3">
    <source>
        <dbReference type="Proteomes" id="UP001500466"/>
    </source>
</evidence>
<evidence type="ECO:0000313" key="2">
    <source>
        <dbReference type="EMBL" id="GAA4990506.1"/>
    </source>
</evidence>
<feature type="region of interest" description="Disordered" evidence="1">
    <location>
        <begin position="1"/>
        <end position="46"/>
    </location>
</feature>
<organism evidence="2 3">
    <name type="scientific">Yinghuangia aomiensis</name>
    <dbReference type="NCBI Taxonomy" id="676205"/>
    <lineage>
        <taxon>Bacteria</taxon>
        <taxon>Bacillati</taxon>
        <taxon>Actinomycetota</taxon>
        <taxon>Actinomycetes</taxon>
        <taxon>Kitasatosporales</taxon>
        <taxon>Streptomycetaceae</taxon>
        <taxon>Yinghuangia</taxon>
    </lineage>
</organism>
<feature type="compositionally biased region" description="Low complexity" evidence="1">
    <location>
        <begin position="15"/>
        <end position="24"/>
    </location>
</feature>
<dbReference type="RefSeq" id="WP_345680075.1">
    <property type="nucleotide sequence ID" value="NZ_BAABHS010000040.1"/>
</dbReference>
<name>A0ABP9I8V8_9ACTN</name>
<accession>A0ABP9I8V8</accession>
<feature type="compositionally biased region" description="Pro residues" evidence="1">
    <location>
        <begin position="30"/>
        <end position="39"/>
    </location>
</feature>
<comment type="caution">
    <text evidence="2">The sequence shown here is derived from an EMBL/GenBank/DDBJ whole genome shotgun (WGS) entry which is preliminary data.</text>
</comment>
<reference evidence="3" key="1">
    <citation type="journal article" date="2019" name="Int. J. Syst. Evol. Microbiol.">
        <title>The Global Catalogue of Microorganisms (GCM) 10K type strain sequencing project: providing services to taxonomists for standard genome sequencing and annotation.</title>
        <authorList>
            <consortium name="The Broad Institute Genomics Platform"/>
            <consortium name="The Broad Institute Genome Sequencing Center for Infectious Disease"/>
            <person name="Wu L."/>
            <person name="Ma J."/>
        </authorList>
    </citation>
    <scope>NUCLEOTIDE SEQUENCE [LARGE SCALE GENOMIC DNA]</scope>
    <source>
        <strain evidence="3">JCM 17986</strain>
    </source>
</reference>
<gene>
    <name evidence="2" type="ORF">GCM10023205_72460</name>
</gene>
<keyword evidence="3" id="KW-1185">Reference proteome</keyword>
<dbReference type="EMBL" id="BAABHS010000040">
    <property type="protein sequence ID" value="GAA4990506.1"/>
    <property type="molecule type" value="Genomic_DNA"/>
</dbReference>
<protein>
    <submittedName>
        <fullName evidence="2">Uncharacterized protein</fullName>
    </submittedName>
</protein>